<dbReference type="InterPro" id="IPR050196">
    <property type="entry name" value="Cytochrome_P450_Monoox"/>
</dbReference>
<evidence type="ECO:0000313" key="16">
    <source>
        <dbReference type="EMBL" id="DAB41812.1"/>
    </source>
</evidence>
<proteinExistence type="evidence at transcript level"/>
<name>A0A2Z6JQQ5_9NEOP</name>
<sequence length="516" mass="60412">MLPIGVFFAIILFLILLQNYKRKHSYYWRKLDEFPEDPPLPLMGNMLQLGFDLDEVHIRLMSMWKRLGKQNFRMSIGSRDWIMLTNADDVKTLLNHRTELSKPSPRNKSMKYFFGISVSTSEDERWSPTRKLMSASLSNHTLANQVHFMNDYIKQLFNHLDDFIGKNEVDFYKYLRPYTLDILIETLMGVDSKFLNDLDNIYLQESGKTGRVLTENLFSYWREITPLFMVTPMYREMANTIAALRSNSMNIINNRRDILRKTGNLKEKDNLEDTFTEKRNIDTSVSSEIRRVECGRFLDNLLLCQNYKGGSFSDEMVCDEISLITFAGHYTIAVTISHALYFMAKYPEVQKKVHEEQKCVLKNNVTSEVDIHDLNEMKYLEAVVKETIRFFPTLPSIGRQLHKDLQFQDGRVAPAGTILIIFYEAIFQNEQAYPEPEKFNPERFLNPIDKFSFAPFSAGPRSCIGYRFAWMTMKTTLSYLLRRYELLPGDSEPHFVGRVITESKNGVNLKLRRRNY</sequence>
<evidence type="ECO:0000256" key="14">
    <source>
        <dbReference type="PIRSR" id="PIRSR602401-1"/>
    </source>
</evidence>
<keyword evidence="10 15" id="KW-0560">Oxidoreductase</keyword>
<evidence type="ECO:0000256" key="3">
    <source>
        <dbReference type="ARBA" id="ARBA00004174"/>
    </source>
</evidence>
<evidence type="ECO:0000256" key="10">
    <source>
        <dbReference type="ARBA" id="ARBA00023002"/>
    </source>
</evidence>
<evidence type="ECO:0000256" key="1">
    <source>
        <dbReference type="ARBA" id="ARBA00001971"/>
    </source>
</evidence>
<comment type="cofactor">
    <cofactor evidence="1 14">
        <name>heme</name>
        <dbReference type="ChEBI" id="CHEBI:30413"/>
    </cofactor>
</comment>
<dbReference type="PRINTS" id="PR00463">
    <property type="entry name" value="EP450I"/>
</dbReference>
<dbReference type="GO" id="GO:0005789">
    <property type="term" value="C:endoplasmic reticulum membrane"/>
    <property type="evidence" value="ECO:0007669"/>
    <property type="project" value="UniProtKB-SubCell"/>
</dbReference>
<evidence type="ECO:0000256" key="12">
    <source>
        <dbReference type="ARBA" id="ARBA00023033"/>
    </source>
</evidence>
<evidence type="ECO:0000256" key="15">
    <source>
        <dbReference type="RuleBase" id="RU000461"/>
    </source>
</evidence>
<dbReference type="GO" id="GO:0004497">
    <property type="term" value="F:monooxygenase activity"/>
    <property type="evidence" value="ECO:0007669"/>
    <property type="project" value="UniProtKB-KW"/>
</dbReference>
<evidence type="ECO:0000256" key="6">
    <source>
        <dbReference type="ARBA" id="ARBA00022617"/>
    </source>
</evidence>
<accession>A0A2Z6JQQ5</accession>
<dbReference type="GO" id="GO:0020037">
    <property type="term" value="F:heme binding"/>
    <property type="evidence" value="ECO:0007669"/>
    <property type="project" value="InterPro"/>
</dbReference>
<comment type="function">
    <text evidence="2">May be involved in the metabolism of insect hormones and in the breakdown of synthetic insecticides.</text>
</comment>
<evidence type="ECO:0000256" key="4">
    <source>
        <dbReference type="ARBA" id="ARBA00004406"/>
    </source>
</evidence>
<dbReference type="PANTHER" id="PTHR24291:SF189">
    <property type="entry name" value="CYTOCHROME P450 4C3-RELATED"/>
    <property type="match status" value="1"/>
</dbReference>
<dbReference type="InterPro" id="IPR002401">
    <property type="entry name" value="Cyt_P450_E_grp-I"/>
</dbReference>
<evidence type="ECO:0000256" key="13">
    <source>
        <dbReference type="ARBA" id="ARBA00023136"/>
    </source>
</evidence>
<dbReference type="PRINTS" id="PR00385">
    <property type="entry name" value="P450"/>
</dbReference>
<comment type="subcellular location">
    <subcellularLocation>
        <location evidence="4">Endoplasmic reticulum membrane</location>
        <topology evidence="4">Peripheral membrane protein</topology>
    </subcellularLocation>
    <subcellularLocation>
        <location evidence="3">Microsome membrane</location>
        <topology evidence="3">Peripheral membrane protein</topology>
    </subcellularLocation>
</comment>
<feature type="binding site" description="axial binding residue" evidence="14">
    <location>
        <position position="463"/>
    </location>
    <ligand>
        <name>heme</name>
        <dbReference type="ChEBI" id="CHEBI:30413"/>
    </ligand>
    <ligandPart>
        <name>Fe</name>
        <dbReference type="ChEBI" id="CHEBI:18248"/>
    </ligandPart>
</feature>
<evidence type="ECO:0000256" key="11">
    <source>
        <dbReference type="ARBA" id="ARBA00023004"/>
    </source>
</evidence>
<dbReference type="Pfam" id="PF00067">
    <property type="entry name" value="p450"/>
    <property type="match status" value="1"/>
</dbReference>
<gene>
    <name evidence="16" type="primary">CYP405A21</name>
</gene>
<dbReference type="Gene3D" id="1.10.630.10">
    <property type="entry name" value="Cytochrome P450"/>
    <property type="match status" value="1"/>
</dbReference>
<dbReference type="GO" id="GO:0005506">
    <property type="term" value="F:iron ion binding"/>
    <property type="evidence" value="ECO:0007669"/>
    <property type="project" value="InterPro"/>
</dbReference>
<keyword evidence="11 14" id="KW-0408">Iron</keyword>
<dbReference type="SUPFAM" id="SSF48264">
    <property type="entry name" value="Cytochrome P450"/>
    <property type="match status" value="1"/>
</dbReference>
<keyword evidence="6 14" id="KW-0349">Heme</keyword>
<dbReference type="GO" id="GO:0016705">
    <property type="term" value="F:oxidoreductase activity, acting on paired donors, with incorporation or reduction of molecular oxygen"/>
    <property type="evidence" value="ECO:0007669"/>
    <property type="project" value="InterPro"/>
</dbReference>
<comment type="similarity">
    <text evidence="5 15">Belongs to the cytochrome P450 family.</text>
</comment>
<keyword evidence="13" id="KW-0472">Membrane</keyword>
<evidence type="ECO:0000256" key="7">
    <source>
        <dbReference type="ARBA" id="ARBA00022723"/>
    </source>
</evidence>
<keyword evidence="12 15" id="KW-0503">Monooxygenase</keyword>
<evidence type="ECO:0000256" key="5">
    <source>
        <dbReference type="ARBA" id="ARBA00010617"/>
    </source>
</evidence>
<protein>
    <submittedName>
        <fullName evidence="16">Cytochrome P450 CYP405A21</fullName>
    </submittedName>
</protein>
<evidence type="ECO:0000256" key="8">
    <source>
        <dbReference type="ARBA" id="ARBA00022824"/>
    </source>
</evidence>
<keyword evidence="8" id="KW-0256">Endoplasmic reticulum</keyword>
<keyword evidence="7 14" id="KW-0479">Metal-binding</keyword>
<dbReference type="AlphaFoldDB" id="A0A2Z6JQQ5"/>
<dbReference type="PANTHER" id="PTHR24291">
    <property type="entry name" value="CYTOCHROME P450 FAMILY 4"/>
    <property type="match status" value="1"/>
</dbReference>
<dbReference type="InterPro" id="IPR036396">
    <property type="entry name" value="Cyt_P450_sf"/>
</dbReference>
<keyword evidence="9" id="KW-0492">Microsome</keyword>
<organism evidence="16">
    <name type="scientific">Calycopis cecrops</name>
    <dbReference type="NCBI Taxonomy" id="691633"/>
    <lineage>
        <taxon>Eukaryota</taxon>
        <taxon>Metazoa</taxon>
        <taxon>Ecdysozoa</taxon>
        <taxon>Arthropoda</taxon>
        <taxon>Hexapoda</taxon>
        <taxon>Insecta</taxon>
        <taxon>Pterygota</taxon>
        <taxon>Neoptera</taxon>
        <taxon>Endopterygota</taxon>
        <taxon>Lepidoptera</taxon>
        <taxon>Glossata</taxon>
        <taxon>Ditrysia</taxon>
        <taxon>Papilionoidea</taxon>
        <taxon>Lycaenidae</taxon>
        <taxon>Theclinae</taxon>
        <taxon>Calycopis</taxon>
    </lineage>
</organism>
<evidence type="ECO:0000256" key="9">
    <source>
        <dbReference type="ARBA" id="ARBA00022848"/>
    </source>
</evidence>
<dbReference type="InterPro" id="IPR017972">
    <property type="entry name" value="Cyt_P450_CS"/>
</dbReference>
<dbReference type="EMBL" id="BK010529">
    <property type="protein sequence ID" value="DAB41812.1"/>
    <property type="molecule type" value="mRNA"/>
</dbReference>
<evidence type="ECO:0000256" key="2">
    <source>
        <dbReference type="ARBA" id="ARBA00003690"/>
    </source>
</evidence>
<dbReference type="InterPro" id="IPR001128">
    <property type="entry name" value="Cyt_P450"/>
</dbReference>
<dbReference type="PROSITE" id="PS00086">
    <property type="entry name" value="CYTOCHROME_P450"/>
    <property type="match status" value="1"/>
</dbReference>
<reference evidence="16" key="1">
    <citation type="journal article" date="2018" name="J. Mol. Evol.">
        <title>Evolution of the Biosynthetic Pathway for Cyanogenic Glucosides in Lepidoptera.</title>
        <authorList>
            <person name="Zagrobelny M."/>
            <person name="Jensen M.K."/>
            <person name="Vogel H."/>
            <person name="Feyereisen R."/>
            <person name="Bak S."/>
        </authorList>
    </citation>
    <scope>NUCLEOTIDE SEQUENCE</scope>
</reference>